<dbReference type="EMBL" id="BK059091">
    <property type="protein sequence ID" value="DAE28760.1"/>
    <property type="molecule type" value="Genomic_DNA"/>
</dbReference>
<sequence length="57" mass="6462">MREKNKNILEAIDLLKSNGYFVIKKPKKICKTAERCSEFGCGECLDCNCFVCLLGNE</sequence>
<name>A0A8S5RBK6_9VIRU</name>
<protein>
    <submittedName>
        <fullName evidence="1">Uncharacterized protein</fullName>
    </submittedName>
</protein>
<evidence type="ECO:0000313" key="1">
    <source>
        <dbReference type="EMBL" id="DAE28760.1"/>
    </source>
</evidence>
<reference evidence="1" key="1">
    <citation type="journal article" date="2021" name="Proc. Natl. Acad. Sci. U.S.A.">
        <title>A Catalog of Tens of Thousands of Viruses from Human Metagenomes Reveals Hidden Associations with Chronic Diseases.</title>
        <authorList>
            <person name="Tisza M.J."/>
            <person name="Buck C.B."/>
        </authorList>
    </citation>
    <scope>NUCLEOTIDE SEQUENCE</scope>
    <source>
        <strain evidence="1">CtmTa7</strain>
    </source>
</reference>
<proteinExistence type="predicted"/>
<accession>A0A8S5RBK6</accession>
<organism evidence="1">
    <name type="scientific">virus sp. ctmTa7</name>
    <dbReference type="NCBI Taxonomy" id="2828255"/>
    <lineage>
        <taxon>Viruses</taxon>
    </lineage>
</organism>